<organism evidence="1 2">
    <name type="scientific">Propionibacterium cyclohexanicum</name>
    <dbReference type="NCBI Taxonomy" id="64702"/>
    <lineage>
        <taxon>Bacteria</taxon>
        <taxon>Bacillati</taxon>
        <taxon>Actinomycetota</taxon>
        <taxon>Actinomycetes</taxon>
        <taxon>Propionibacteriales</taxon>
        <taxon>Propionibacteriaceae</taxon>
        <taxon>Propionibacterium</taxon>
    </lineage>
</organism>
<dbReference type="AlphaFoldDB" id="A0A1H9PNB4"/>
<dbReference type="EMBL" id="FOGZ01000001">
    <property type="protein sequence ID" value="SER49315.1"/>
    <property type="molecule type" value="Genomic_DNA"/>
</dbReference>
<sequence length="229" mass="24250">MAAGLISAPQAEYALRTSSNGTPGRPHHAVDEQELLGLASDTGSPVRIVLARVAAVMPTQRWVLLLPRPGRLRGLRGPVPTNRLALECGAIVVARDGGLAWLPRPVGPAMQWQLVAAQRPIPPSTPGEAARALNEQVLDAARELGRLDAPAGRRPEGATSITLGPAYPAANQELLDRALLWREACRAGLDASPASLHSHAVLARETQLRTLEGLCEDAVSAAASWPHHH</sequence>
<name>A0A1H9PNB4_9ACTN</name>
<keyword evidence="2" id="KW-1185">Reference proteome</keyword>
<evidence type="ECO:0000313" key="2">
    <source>
        <dbReference type="Proteomes" id="UP000198815"/>
    </source>
</evidence>
<evidence type="ECO:0000313" key="1">
    <source>
        <dbReference type="EMBL" id="SER49315.1"/>
    </source>
</evidence>
<dbReference type="Proteomes" id="UP000198815">
    <property type="component" value="Unassembled WGS sequence"/>
</dbReference>
<accession>A0A1H9PNB4</accession>
<gene>
    <name evidence="1" type="ORF">SAMN05443377_101143</name>
</gene>
<reference evidence="1 2" key="1">
    <citation type="submission" date="2016-10" db="EMBL/GenBank/DDBJ databases">
        <authorList>
            <person name="de Groot N.N."/>
        </authorList>
    </citation>
    <scope>NUCLEOTIDE SEQUENCE [LARGE SCALE GENOMIC DNA]</scope>
    <source>
        <strain evidence="1 2">DSM 16859</strain>
    </source>
</reference>
<protein>
    <submittedName>
        <fullName evidence="1">Uncharacterized protein</fullName>
    </submittedName>
</protein>
<proteinExistence type="predicted"/>